<dbReference type="Proteomes" id="UP001151582">
    <property type="component" value="Unassembled WGS sequence"/>
</dbReference>
<organism evidence="3 4">
    <name type="scientific">Dimargaris verticillata</name>
    <dbReference type="NCBI Taxonomy" id="2761393"/>
    <lineage>
        <taxon>Eukaryota</taxon>
        <taxon>Fungi</taxon>
        <taxon>Fungi incertae sedis</taxon>
        <taxon>Zoopagomycota</taxon>
        <taxon>Kickxellomycotina</taxon>
        <taxon>Dimargaritomycetes</taxon>
        <taxon>Dimargaritales</taxon>
        <taxon>Dimargaritaceae</taxon>
        <taxon>Dimargaris</taxon>
    </lineage>
</organism>
<sequence length="355" mass="39378">MQRVSISALLVISAASLAYSTSVENYDDLYSNPWQPPASSQQAQHLSITTPYTGPPDQSYDSAGISNAQLDGYSVYGSDYVTSPGSMVKYPEYTATMQQPPTTYTKHRVQRKPVKSTLVYDPQSDHFTRQPPQAARVASGYSSAGAPDVTDMGPVSPSGQLFTMDSWDTYCRSFDSGIFLTGASEPDIQGSTSRKFRFQKGLQSMASVVKNTVNPDVEVQLNNLFQSAFNRYKNNKPVSLWDVQKPLHGRQLWGMIIRGDMIRFTQFQSLEEALQSKDYQNTFAYFTLDPTPVMNSMHKKILYCTFMTNPALTVQSVLGLLGDATTRPTALRRLSGDFKSWLGGKSQQNVNNPAL</sequence>
<name>A0A9W8BB54_9FUNG</name>
<dbReference type="EMBL" id="JANBQB010000027">
    <property type="protein sequence ID" value="KAJ1984204.1"/>
    <property type="molecule type" value="Genomic_DNA"/>
</dbReference>
<keyword evidence="4" id="KW-1185">Reference proteome</keyword>
<feature type="signal peptide" evidence="2">
    <location>
        <begin position="1"/>
        <end position="20"/>
    </location>
</feature>
<comment type="caution">
    <text evidence="3">The sequence shown here is derived from an EMBL/GenBank/DDBJ whole genome shotgun (WGS) entry which is preliminary data.</text>
</comment>
<proteinExistence type="predicted"/>
<evidence type="ECO:0000313" key="4">
    <source>
        <dbReference type="Proteomes" id="UP001151582"/>
    </source>
</evidence>
<feature type="region of interest" description="Disordered" evidence="1">
    <location>
        <begin position="34"/>
        <end position="62"/>
    </location>
</feature>
<keyword evidence="2" id="KW-0732">Signal</keyword>
<feature type="chain" id="PRO_5040728879" evidence="2">
    <location>
        <begin position="21"/>
        <end position="355"/>
    </location>
</feature>
<protein>
    <submittedName>
        <fullName evidence="3">Uncharacterized protein</fullName>
    </submittedName>
</protein>
<accession>A0A9W8BB54</accession>
<gene>
    <name evidence="3" type="ORF">H4R34_000810</name>
</gene>
<evidence type="ECO:0000256" key="1">
    <source>
        <dbReference type="SAM" id="MobiDB-lite"/>
    </source>
</evidence>
<reference evidence="3" key="1">
    <citation type="submission" date="2022-07" db="EMBL/GenBank/DDBJ databases">
        <title>Phylogenomic reconstructions and comparative analyses of Kickxellomycotina fungi.</title>
        <authorList>
            <person name="Reynolds N.K."/>
            <person name="Stajich J.E."/>
            <person name="Barry K."/>
            <person name="Grigoriev I.V."/>
            <person name="Crous P."/>
            <person name="Smith M.E."/>
        </authorList>
    </citation>
    <scope>NUCLEOTIDE SEQUENCE</scope>
    <source>
        <strain evidence="3">RSA 567</strain>
    </source>
</reference>
<evidence type="ECO:0000313" key="3">
    <source>
        <dbReference type="EMBL" id="KAJ1984204.1"/>
    </source>
</evidence>
<dbReference type="AlphaFoldDB" id="A0A9W8BB54"/>
<evidence type="ECO:0000256" key="2">
    <source>
        <dbReference type="SAM" id="SignalP"/>
    </source>
</evidence>